<dbReference type="Gene3D" id="3.90.25.10">
    <property type="entry name" value="UDP-galactose 4-epimerase, domain 1"/>
    <property type="match status" value="1"/>
</dbReference>
<comment type="pathway">
    <text evidence="1">Bacterial outer membrane biogenesis; LPS O-antigen biosynthesis.</text>
</comment>
<dbReference type="AlphaFoldDB" id="A0A0R0CIG7"/>
<dbReference type="OrthoDB" id="5295702at2"/>
<dbReference type="RefSeq" id="WP_057658315.1">
    <property type="nucleotide sequence ID" value="NZ_LDJL01000009.1"/>
</dbReference>
<dbReference type="PATRIC" id="fig|344882.3.peg.3176"/>
<evidence type="ECO:0000259" key="3">
    <source>
        <dbReference type="Pfam" id="PF01370"/>
    </source>
</evidence>
<dbReference type="EMBL" id="LDJL01000009">
    <property type="protein sequence ID" value="KRG69615.1"/>
    <property type="molecule type" value="Genomic_DNA"/>
</dbReference>
<dbReference type="InterPro" id="IPR001509">
    <property type="entry name" value="Epimerase_deHydtase"/>
</dbReference>
<comment type="caution">
    <text evidence="4">The sequence shown here is derived from an EMBL/GenBank/DDBJ whole genome shotgun (WGS) entry which is preliminary data.</text>
</comment>
<dbReference type="Pfam" id="PF01370">
    <property type="entry name" value="Epimerase"/>
    <property type="match status" value="1"/>
</dbReference>
<proteinExistence type="inferred from homology"/>
<sequence length="295" mass="32611">MTARRVLVTGASGFTGRYVCEAFSRAGFNVDRWVTSKESDGFHIDMRDAGAVASAIAVAPPDMVVHLAAISFVAHADVSEIYTTNIVATRNLLAALAGAPTRPSRVLLASSANVYGNTEGSVGESELLSPQNDYAVSKMAMESMARLWVEYFPIFITRPFNYTGVGQAERFLIPKIVAHFQERKKEIELGNIDVFRDFGDVRDVADIYLKLATSAEGHWNIVNICTGVATSVREIIGMLEQLSGHRIEVKQNPVFMRKNEIRMLTGDPTNLREMLGDPKRFSLMETLAWMLSSRT</sequence>
<feature type="domain" description="NAD-dependent epimerase/dehydratase" evidence="3">
    <location>
        <begin position="6"/>
        <end position="224"/>
    </location>
</feature>
<dbReference type="PANTHER" id="PTHR43000">
    <property type="entry name" value="DTDP-D-GLUCOSE 4,6-DEHYDRATASE-RELATED"/>
    <property type="match status" value="1"/>
</dbReference>
<accession>A0A0R0CIG7</accession>
<keyword evidence="5" id="KW-1185">Reference proteome</keyword>
<dbReference type="Proteomes" id="UP000052052">
    <property type="component" value="Unassembled WGS sequence"/>
</dbReference>
<evidence type="ECO:0000313" key="4">
    <source>
        <dbReference type="EMBL" id="KRG69615.1"/>
    </source>
</evidence>
<dbReference type="STRING" id="344882.ABB29_09090"/>
<dbReference type="Gene3D" id="3.40.50.720">
    <property type="entry name" value="NAD(P)-binding Rossmann-like Domain"/>
    <property type="match status" value="1"/>
</dbReference>
<name>A0A0R0CIG7_9GAMM</name>
<gene>
    <name evidence="4" type="ORF">ABB29_09090</name>
</gene>
<dbReference type="SUPFAM" id="SSF51735">
    <property type="entry name" value="NAD(P)-binding Rossmann-fold domains"/>
    <property type="match status" value="1"/>
</dbReference>
<comment type="similarity">
    <text evidence="2">Belongs to the NAD(P)-dependent epimerase/dehydratase family.</text>
</comment>
<dbReference type="InterPro" id="IPR036291">
    <property type="entry name" value="NAD(P)-bd_dom_sf"/>
</dbReference>
<evidence type="ECO:0000256" key="2">
    <source>
        <dbReference type="ARBA" id="ARBA00007637"/>
    </source>
</evidence>
<reference evidence="4 5" key="1">
    <citation type="submission" date="2015-05" db="EMBL/GenBank/DDBJ databases">
        <title>Genome sequencing and analysis of members of genus Stenotrophomonas.</title>
        <authorList>
            <person name="Patil P.P."/>
            <person name="Midha S."/>
            <person name="Patil P.B."/>
        </authorList>
    </citation>
    <scope>NUCLEOTIDE SEQUENCE [LARGE SCALE GENOMIC DNA]</scope>
    <source>
        <strain evidence="4 5">DSM 21858</strain>
    </source>
</reference>
<evidence type="ECO:0000256" key="1">
    <source>
        <dbReference type="ARBA" id="ARBA00005125"/>
    </source>
</evidence>
<evidence type="ECO:0000313" key="5">
    <source>
        <dbReference type="Proteomes" id="UP000052052"/>
    </source>
</evidence>
<protein>
    <recommendedName>
        <fullName evidence="3">NAD-dependent epimerase/dehydratase domain-containing protein</fullName>
    </recommendedName>
</protein>
<organism evidence="4 5">
    <name type="scientific">Pseudoxanthomonas dokdonensis</name>
    <dbReference type="NCBI Taxonomy" id="344882"/>
    <lineage>
        <taxon>Bacteria</taxon>
        <taxon>Pseudomonadati</taxon>
        <taxon>Pseudomonadota</taxon>
        <taxon>Gammaproteobacteria</taxon>
        <taxon>Lysobacterales</taxon>
        <taxon>Lysobacteraceae</taxon>
        <taxon>Pseudoxanthomonas</taxon>
    </lineage>
</organism>